<dbReference type="RefSeq" id="WP_344432017.1">
    <property type="nucleotide sequence ID" value="NZ_BAAANN010000075.1"/>
</dbReference>
<dbReference type="PANTHER" id="PTHR30055">
    <property type="entry name" value="HTH-TYPE TRANSCRIPTIONAL REGULATOR RUTR"/>
    <property type="match status" value="1"/>
</dbReference>
<name>A0ABN2SWP7_9PSEU</name>
<evidence type="ECO:0000313" key="6">
    <source>
        <dbReference type="EMBL" id="GAA1993875.1"/>
    </source>
</evidence>
<keyword evidence="3" id="KW-0804">Transcription</keyword>
<reference evidence="6 7" key="1">
    <citation type="journal article" date="2019" name="Int. J. Syst. Evol. Microbiol.">
        <title>The Global Catalogue of Microorganisms (GCM) 10K type strain sequencing project: providing services to taxonomists for standard genome sequencing and annotation.</title>
        <authorList>
            <consortium name="The Broad Institute Genomics Platform"/>
            <consortium name="The Broad Institute Genome Sequencing Center for Infectious Disease"/>
            <person name="Wu L."/>
            <person name="Ma J."/>
        </authorList>
    </citation>
    <scope>NUCLEOTIDE SEQUENCE [LARGE SCALE GENOMIC DNA]</scope>
    <source>
        <strain evidence="6 7">JCM 14545</strain>
    </source>
</reference>
<evidence type="ECO:0000256" key="4">
    <source>
        <dbReference type="PROSITE-ProRule" id="PRU00335"/>
    </source>
</evidence>
<evidence type="ECO:0000256" key="1">
    <source>
        <dbReference type="ARBA" id="ARBA00023015"/>
    </source>
</evidence>
<keyword evidence="7" id="KW-1185">Reference proteome</keyword>
<dbReference type="InterPro" id="IPR036271">
    <property type="entry name" value="Tet_transcr_reg_TetR-rel_C_sf"/>
</dbReference>
<dbReference type="InterPro" id="IPR050109">
    <property type="entry name" value="HTH-type_TetR-like_transc_reg"/>
</dbReference>
<keyword evidence="1" id="KW-0805">Transcription regulation</keyword>
<sequence>MPDLQHRLIATATALLAEEGVEAVTLRRIAKDSGVSHSAPLRHFSGRAQLLSAVAAEGFAALGGGPLPDGTPHERLLAACRAYVAFALENPALFELMFRHDLVDTAEPRLAAAAGAVFSRFGALVAAAQATGWRDDATEDALAASLWAALHGLAGLRLWNGVSTDLGQALAVTLGAYLA</sequence>
<evidence type="ECO:0000313" key="7">
    <source>
        <dbReference type="Proteomes" id="UP001501116"/>
    </source>
</evidence>
<evidence type="ECO:0000256" key="3">
    <source>
        <dbReference type="ARBA" id="ARBA00023163"/>
    </source>
</evidence>
<dbReference type="Pfam" id="PF13305">
    <property type="entry name" value="TetR_C_33"/>
    <property type="match status" value="1"/>
</dbReference>
<comment type="caution">
    <text evidence="6">The sequence shown here is derived from an EMBL/GenBank/DDBJ whole genome shotgun (WGS) entry which is preliminary data.</text>
</comment>
<protein>
    <submittedName>
        <fullName evidence="6">TetR/AcrR family transcriptional regulator</fullName>
    </submittedName>
</protein>
<feature type="DNA-binding region" description="H-T-H motif" evidence="4">
    <location>
        <begin position="25"/>
        <end position="44"/>
    </location>
</feature>
<gene>
    <name evidence="6" type="ORF">GCM10009754_86540</name>
</gene>
<evidence type="ECO:0000256" key="2">
    <source>
        <dbReference type="ARBA" id="ARBA00023125"/>
    </source>
</evidence>
<organism evidence="6 7">
    <name type="scientific">Amycolatopsis minnesotensis</name>
    <dbReference type="NCBI Taxonomy" id="337894"/>
    <lineage>
        <taxon>Bacteria</taxon>
        <taxon>Bacillati</taxon>
        <taxon>Actinomycetota</taxon>
        <taxon>Actinomycetes</taxon>
        <taxon>Pseudonocardiales</taxon>
        <taxon>Pseudonocardiaceae</taxon>
        <taxon>Amycolatopsis</taxon>
    </lineage>
</organism>
<dbReference type="InterPro" id="IPR025996">
    <property type="entry name" value="MT1864/Rv1816-like_C"/>
</dbReference>
<evidence type="ECO:0000259" key="5">
    <source>
        <dbReference type="PROSITE" id="PS50977"/>
    </source>
</evidence>
<dbReference type="Pfam" id="PF00440">
    <property type="entry name" value="TetR_N"/>
    <property type="match status" value="1"/>
</dbReference>
<dbReference type="PANTHER" id="PTHR30055:SF234">
    <property type="entry name" value="HTH-TYPE TRANSCRIPTIONAL REGULATOR BETI"/>
    <property type="match status" value="1"/>
</dbReference>
<feature type="domain" description="HTH tetR-type" evidence="5">
    <location>
        <begin position="2"/>
        <end position="62"/>
    </location>
</feature>
<dbReference type="Proteomes" id="UP001501116">
    <property type="component" value="Unassembled WGS sequence"/>
</dbReference>
<dbReference type="PROSITE" id="PS50977">
    <property type="entry name" value="HTH_TETR_2"/>
    <property type="match status" value="1"/>
</dbReference>
<keyword evidence="2 4" id="KW-0238">DNA-binding</keyword>
<dbReference type="InterPro" id="IPR001647">
    <property type="entry name" value="HTH_TetR"/>
</dbReference>
<dbReference type="SUPFAM" id="SSF48498">
    <property type="entry name" value="Tetracyclin repressor-like, C-terminal domain"/>
    <property type="match status" value="1"/>
</dbReference>
<dbReference type="SUPFAM" id="SSF46689">
    <property type="entry name" value="Homeodomain-like"/>
    <property type="match status" value="1"/>
</dbReference>
<accession>A0ABN2SWP7</accession>
<dbReference type="PRINTS" id="PR00455">
    <property type="entry name" value="HTHTETR"/>
</dbReference>
<proteinExistence type="predicted"/>
<dbReference type="Gene3D" id="1.10.357.10">
    <property type="entry name" value="Tetracycline Repressor, domain 2"/>
    <property type="match status" value="1"/>
</dbReference>
<dbReference type="EMBL" id="BAAANN010000075">
    <property type="protein sequence ID" value="GAA1993875.1"/>
    <property type="molecule type" value="Genomic_DNA"/>
</dbReference>
<dbReference type="InterPro" id="IPR009057">
    <property type="entry name" value="Homeodomain-like_sf"/>
</dbReference>